<evidence type="ECO:0000313" key="1">
    <source>
        <dbReference type="EMBL" id="GGG67154.1"/>
    </source>
</evidence>
<evidence type="ECO:0000313" key="2">
    <source>
        <dbReference type="Proteomes" id="UP000638848"/>
    </source>
</evidence>
<keyword evidence="2" id="KW-1185">Reference proteome</keyword>
<proteinExistence type="predicted"/>
<dbReference type="AlphaFoldDB" id="A0A917H497"/>
<dbReference type="EMBL" id="BMEQ01000026">
    <property type="protein sequence ID" value="GGG67154.1"/>
    <property type="molecule type" value="Genomic_DNA"/>
</dbReference>
<comment type="caution">
    <text evidence="1">The sequence shown here is derived from an EMBL/GenBank/DDBJ whole genome shotgun (WGS) entry which is preliminary data.</text>
</comment>
<dbReference type="RefSeq" id="WP_188539420.1">
    <property type="nucleotide sequence ID" value="NZ_BMEQ01000026.1"/>
</dbReference>
<gene>
    <name evidence="1" type="ORF">GCM10011374_34200</name>
</gene>
<accession>A0A917H497</accession>
<dbReference type="Proteomes" id="UP000638848">
    <property type="component" value="Unassembled WGS sequence"/>
</dbReference>
<sequence>MTARAGQGNEELYYGRAKRDWAAMLRVTEAYLAECAAGNCETDYTAVNHRIDRERLPAFRFDREADRAAMGRLLGEISVWSYEDHGIMLSALVRQSGGTSVGKGFWTLAEELGAVPEGLTPRQKSVELKRLTRAVKDHYRQSR</sequence>
<protein>
    <submittedName>
        <fullName evidence="1">Uncharacterized protein</fullName>
    </submittedName>
</protein>
<reference evidence="1" key="1">
    <citation type="journal article" date="2014" name="Int. J. Syst. Evol. Microbiol.">
        <title>Complete genome sequence of Corynebacterium casei LMG S-19264T (=DSM 44701T), isolated from a smear-ripened cheese.</title>
        <authorList>
            <consortium name="US DOE Joint Genome Institute (JGI-PGF)"/>
            <person name="Walter F."/>
            <person name="Albersmeier A."/>
            <person name="Kalinowski J."/>
            <person name="Ruckert C."/>
        </authorList>
    </citation>
    <scope>NUCLEOTIDE SEQUENCE</scope>
    <source>
        <strain evidence="1">CGMCC 1.12187</strain>
    </source>
</reference>
<reference evidence="1" key="2">
    <citation type="submission" date="2020-09" db="EMBL/GenBank/DDBJ databases">
        <authorList>
            <person name="Sun Q."/>
            <person name="Zhou Y."/>
        </authorList>
    </citation>
    <scope>NUCLEOTIDE SEQUENCE</scope>
    <source>
        <strain evidence="1">CGMCC 1.12187</strain>
    </source>
</reference>
<organism evidence="1 2">
    <name type="scientific">Kocuria dechangensis</name>
    <dbReference type="NCBI Taxonomy" id="1176249"/>
    <lineage>
        <taxon>Bacteria</taxon>
        <taxon>Bacillati</taxon>
        <taxon>Actinomycetota</taxon>
        <taxon>Actinomycetes</taxon>
        <taxon>Micrococcales</taxon>
        <taxon>Micrococcaceae</taxon>
        <taxon>Kocuria</taxon>
    </lineage>
</organism>
<name>A0A917H497_9MICC</name>